<dbReference type="GO" id="GO:0004176">
    <property type="term" value="F:ATP-dependent peptidase activity"/>
    <property type="evidence" value="ECO:0007669"/>
    <property type="project" value="InterPro"/>
</dbReference>
<dbReference type="InterPro" id="IPR003959">
    <property type="entry name" value="ATPase_AAA_core"/>
</dbReference>
<comment type="caution">
    <text evidence="5">The sequence shown here is derived from an EMBL/GenBank/DDBJ whole genome shotgun (WGS) entry which is preliminary data.</text>
</comment>
<keyword evidence="3" id="KW-0472">Membrane</keyword>
<accession>A0A402B3X3</accession>
<dbReference type="GO" id="GO:0030163">
    <property type="term" value="P:protein catabolic process"/>
    <property type="evidence" value="ECO:0007669"/>
    <property type="project" value="TreeGrafter"/>
</dbReference>
<dbReference type="PROSITE" id="PS00674">
    <property type="entry name" value="AAA"/>
    <property type="match status" value="1"/>
</dbReference>
<name>A0A402B3X3_9CHLR</name>
<organism evidence="5 6">
    <name type="scientific">Dictyobacter alpinus</name>
    <dbReference type="NCBI Taxonomy" id="2014873"/>
    <lineage>
        <taxon>Bacteria</taxon>
        <taxon>Bacillati</taxon>
        <taxon>Chloroflexota</taxon>
        <taxon>Ktedonobacteria</taxon>
        <taxon>Ktedonobacterales</taxon>
        <taxon>Dictyobacteraceae</taxon>
        <taxon>Dictyobacter</taxon>
    </lineage>
</organism>
<feature type="transmembrane region" description="Helical" evidence="3">
    <location>
        <begin position="68"/>
        <end position="87"/>
    </location>
</feature>
<dbReference type="GO" id="GO:0016887">
    <property type="term" value="F:ATP hydrolysis activity"/>
    <property type="evidence" value="ECO:0007669"/>
    <property type="project" value="InterPro"/>
</dbReference>
<dbReference type="InterPro" id="IPR003960">
    <property type="entry name" value="ATPase_AAA_CS"/>
</dbReference>
<dbReference type="GO" id="GO:0006508">
    <property type="term" value="P:proteolysis"/>
    <property type="evidence" value="ECO:0007669"/>
    <property type="project" value="InterPro"/>
</dbReference>
<evidence type="ECO:0000256" key="3">
    <source>
        <dbReference type="SAM" id="Phobius"/>
    </source>
</evidence>
<dbReference type="InterPro" id="IPR027417">
    <property type="entry name" value="P-loop_NTPase"/>
</dbReference>
<sequence>MSTNTTRSRKPRNELDRSIDLGLDQFGRFFRRGWWWIALSIFALWFFTSGVTIAGLDGGTALSGILQITFAICYILIQFVALFWFLARPRLYWVMPGETGITFDDYKGNPEVLESARRIVSLLRGVKEFQEMGGNPVRGLLLSGPPGTGKSYLAQCMSTEAGVPFAYASAASFKAMFMGIDVLMISNLYRKARRLAREYGGCVIFMDEVDAIGGSRGNNGGMGMGMMGGMMGGGSGGLNQLLMEMDPPNIETGWFKKILRTLGLYHGRAQHQPVLTVGATNTPEALDRALLRPGRFDRQINVAPPTDKYRPEVIEYYLKKVMHEEDISIAALSARFVSYTPVAIKHIINEATIIAHFNGRKKITYKDLTEAQDVHEFGLRQISELTEIERRRLAYHEAGHIVASYYLMDRYFPAYVTIHMRGDVEGAAAFAAPRPKETIVTRNREDVLARIQVCLASRAAEELFLNTRLNGVTGDFKTATQEAAFYIGAYGMDDTITSFLAFSDAGGAAMNAIPKLADRVEALLQSQLNAVKQLFIEHSEAMIAVAEALIDRDELVAEEIKELIDGADARRATKTLFSELTPLLEAGHNGNGNGTHSNGHTQSHAGYLAGSNFNNTSTNFQSSELDKPPLGYSDMPDM</sequence>
<dbReference type="Gene3D" id="3.40.50.300">
    <property type="entry name" value="P-loop containing nucleotide triphosphate hydrolases"/>
    <property type="match status" value="1"/>
</dbReference>
<gene>
    <name evidence="5" type="ORF">KDA_15260</name>
</gene>
<comment type="similarity">
    <text evidence="1">Belongs to the AAA ATPase family.</text>
</comment>
<dbReference type="GO" id="GO:0005524">
    <property type="term" value="F:ATP binding"/>
    <property type="evidence" value="ECO:0007669"/>
    <property type="project" value="UniProtKB-KW"/>
</dbReference>
<dbReference type="InterPro" id="IPR037219">
    <property type="entry name" value="Peptidase_M41-like"/>
</dbReference>
<dbReference type="PANTHER" id="PTHR23076:SF97">
    <property type="entry name" value="ATP-DEPENDENT ZINC METALLOPROTEASE YME1L1"/>
    <property type="match status" value="1"/>
</dbReference>
<dbReference type="InterPro" id="IPR003593">
    <property type="entry name" value="AAA+_ATPase"/>
</dbReference>
<dbReference type="PANTHER" id="PTHR23076">
    <property type="entry name" value="METALLOPROTEASE M41 FTSH"/>
    <property type="match status" value="1"/>
</dbReference>
<dbReference type="FunFam" id="3.40.50.300:FF:002568">
    <property type="entry name" value="Cell division protein (FtsH)"/>
    <property type="match status" value="1"/>
</dbReference>
<keyword evidence="1" id="KW-0067">ATP-binding</keyword>
<dbReference type="GO" id="GO:0004222">
    <property type="term" value="F:metalloendopeptidase activity"/>
    <property type="evidence" value="ECO:0007669"/>
    <property type="project" value="InterPro"/>
</dbReference>
<evidence type="ECO:0000313" key="5">
    <source>
        <dbReference type="EMBL" id="GCE26042.1"/>
    </source>
</evidence>
<proteinExistence type="inferred from homology"/>
<dbReference type="Gene3D" id="1.20.58.760">
    <property type="entry name" value="Peptidase M41"/>
    <property type="match status" value="1"/>
</dbReference>
<feature type="compositionally biased region" description="Low complexity" evidence="2">
    <location>
        <begin position="611"/>
        <end position="623"/>
    </location>
</feature>
<keyword evidence="6" id="KW-1185">Reference proteome</keyword>
<feature type="domain" description="AAA+ ATPase" evidence="4">
    <location>
        <begin position="136"/>
        <end position="306"/>
    </location>
</feature>
<dbReference type="Gene3D" id="1.10.8.60">
    <property type="match status" value="1"/>
</dbReference>
<feature type="region of interest" description="Disordered" evidence="2">
    <location>
        <begin position="587"/>
        <end position="638"/>
    </location>
</feature>
<dbReference type="SUPFAM" id="SSF140990">
    <property type="entry name" value="FtsH protease domain-like"/>
    <property type="match status" value="1"/>
</dbReference>
<protein>
    <submittedName>
        <fullName evidence="5">ATPase</fullName>
    </submittedName>
</protein>
<feature type="transmembrane region" description="Helical" evidence="3">
    <location>
        <begin position="33"/>
        <end position="56"/>
    </location>
</feature>
<dbReference type="InterPro" id="IPR000642">
    <property type="entry name" value="Peptidase_M41"/>
</dbReference>
<feature type="transmembrane region" description="Helical" evidence="3">
    <location>
        <begin position="165"/>
        <end position="189"/>
    </location>
</feature>
<dbReference type="Pfam" id="PF00004">
    <property type="entry name" value="AAA"/>
    <property type="match status" value="1"/>
</dbReference>
<evidence type="ECO:0000256" key="2">
    <source>
        <dbReference type="SAM" id="MobiDB-lite"/>
    </source>
</evidence>
<dbReference type="Proteomes" id="UP000287171">
    <property type="component" value="Unassembled WGS sequence"/>
</dbReference>
<keyword evidence="1" id="KW-0547">Nucleotide-binding</keyword>
<keyword evidence="3" id="KW-0812">Transmembrane</keyword>
<dbReference type="SUPFAM" id="SSF52540">
    <property type="entry name" value="P-loop containing nucleoside triphosphate hydrolases"/>
    <property type="match status" value="1"/>
</dbReference>
<dbReference type="EMBL" id="BIFT01000001">
    <property type="protein sequence ID" value="GCE26042.1"/>
    <property type="molecule type" value="Genomic_DNA"/>
</dbReference>
<evidence type="ECO:0000256" key="1">
    <source>
        <dbReference type="RuleBase" id="RU003651"/>
    </source>
</evidence>
<evidence type="ECO:0000313" key="6">
    <source>
        <dbReference type="Proteomes" id="UP000287171"/>
    </source>
</evidence>
<reference evidence="6" key="1">
    <citation type="submission" date="2018-12" db="EMBL/GenBank/DDBJ databases">
        <title>Tengunoibacter tsumagoiensis gen. nov., sp. nov., Dictyobacter kobayashii sp. nov., D. alpinus sp. nov., and D. joshuensis sp. nov. and description of Dictyobacteraceae fam. nov. within the order Ktedonobacterales isolated from Tengu-no-mugimeshi.</title>
        <authorList>
            <person name="Wang C.M."/>
            <person name="Zheng Y."/>
            <person name="Sakai Y."/>
            <person name="Toyoda A."/>
            <person name="Minakuchi Y."/>
            <person name="Abe K."/>
            <person name="Yokota A."/>
            <person name="Yabe S."/>
        </authorList>
    </citation>
    <scope>NUCLEOTIDE SEQUENCE [LARGE SCALE GENOMIC DNA]</scope>
    <source>
        <strain evidence="6">Uno16</strain>
    </source>
</reference>
<dbReference type="Pfam" id="PF01434">
    <property type="entry name" value="Peptidase_M41"/>
    <property type="match status" value="1"/>
</dbReference>
<dbReference type="RefSeq" id="WP_126626553.1">
    <property type="nucleotide sequence ID" value="NZ_BIFT01000001.1"/>
</dbReference>
<dbReference type="AlphaFoldDB" id="A0A402B3X3"/>
<keyword evidence="3" id="KW-1133">Transmembrane helix</keyword>
<dbReference type="OrthoDB" id="9809379at2"/>
<dbReference type="SMART" id="SM00382">
    <property type="entry name" value="AAA"/>
    <property type="match status" value="1"/>
</dbReference>
<dbReference type="GO" id="GO:0005886">
    <property type="term" value="C:plasma membrane"/>
    <property type="evidence" value="ECO:0007669"/>
    <property type="project" value="TreeGrafter"/>
</dbReference>
<evidence type="ECO:0000259" key="4">
    <source>
        <dbReference type="SMART" id="SM00382"/>
    </source>
</evidence>